<gene>
    <name evidence="1" type="ORF">FOXG_19685</name>
</gene>
<sequence length="159" mass="17727">MRRFTFGSFDDSQTFRIYRLSLIVNIAACPVRLQFFCDKAAEGLSFNNPVLESLITAYPKVVKNLLSPTAIGVQCCPSCKSTRPVVAQCPMFWVSCGSPITTVMQTPKSHLHKTRDPHVKVIGNGVYERVKRETQSRQVIREERLDAGAVYEAEVGGIC</sequence>
<dbReference type="AlphaFoldDB" id="A0A0J9V5G3"/>
<proteinExistence type="predicted"/>
<dbReference type="KEGG" id="fox:FOXG_19685"/>
<protein>
    <submittedName>
        <fullName evidence="1">Uncharacterized protein</fullName>
    </submittedName>
</protein>
<dbReference type="RefSeq" id="XP_018244525.1">
    <property type="nucleotide sequence ID" value="XM_018399950.1"/>
</dbReference>
<accession>A0A0J9V5G3</accession>
<dbReference type="VEuPathDB" id="FungiDB:FOXG_19685"/>
<evidence type="ECO:0000313" key="2">
    <source>
        <dbReference type="Proteomes" id="UP000009097"/>
    </source>
</evidence>
<evidence type="ECO:0000313" key="1">
    <source>
        <dbReference type="EMBL" id="KNB06480.1"/>
    </source>
</evidence>
<dbReference type="GeneID" id="28960391"/>
<dbReference type="Proteomes" id="UP000009097">
    <property type="component" value="Unassembled WGS sequence"/>
</dbReference>
<organism evidence="1 2">
    <name type="scientific">Fusarium oxysporum f. sp. lycopersici (strain 4287 / CBS 123668 / FGSC 9935 / NRRL 34936)</name>
    <name type="common">Fusarium vascular wilt of tomato</name>
    <dbReference type="NCBI Taxonomy" id="426428"/>
    <lineage>
        <taxon>Eukaryota</taxon>
        <taxon>Fungi</taxon>
        <taxon>Dikarya</taxon>
        <taxon>Ascomycota</taxon>
        <taxon>Pezizomycotina</taxon>
        <taxon>Sordariomycetes</taxon>
        <taxon>Hypocreomycetidae</taxon>
        <taxon>Hypocreales</taxon>
        <taxon>Nectriaceae</taxon>
        <taxon>Fusarium</taxon>
        <taxon>Fusarium oxysporum species complex</taxon>
    </lineage>
</organism>
<reference evidence="1" key="2">
    <citation type="journal article" date="2010" name="Nature">
        <title>Comparative genomics reveals mobile pathogenicity chromosomes in Fusarium.</title>
        <authorList>
            <person name="Ma L.J."/>
            <person name="van der Does H.C."/>
            <person name="Borkovich K.A."/>
            <person name="Coleman J.J."/>
            <person name="Daboussi M.J."/>
            <person name="Di Pietro A."/>
            <person name="Dufresne M."/>
            <person name="Freitag M."/>
            <person name="Grabherr M."/>
            <person name="Henrissat B."/>
            <person name="Houterman P.M."/>
            <person name="Kang S."/>
            <person name="Shim W.B."/>
            <person name="Woloshuk C."/>
            <person name="Xie X."/>
            <person name="Xu J.R."/>
            <person name="Antoniw J."/>
            <person name="Baker S.E."/>
            <person name="Bluhm B.H."/>
            <person name="Breakspear A."/>
            <person name="Brown D.W."/>
            <person name="Butchko R.A."/>
            <person name="Chapman S."/>
            <person name="Coulson R."/>
            <person name="Coutinho P.M."/>
            <person name="Danchin E.G."/>
            <person name="Diener A."/>
            <person name="Gale L.R."/>
            <person name="Gardiner D.M."/>
            <person name="Goff S."/>
            <person name="Hammond-Kosack K.E."/>
            <person name="Hilburn K."/>
            <person name="Hua-Van A."/>
            <person name="Jonkers W."/>
            <person name="Kazan K."/>
            <person name="Kodira C.D."/>
            <person name="Koehrsen M."/>
            <person name="Kumar L."/>
            <person name="Lee Y.H."/>
            <person name="Li L."/>
            <person name="Manners J.M."/>
            <person name="Miranda-Saavedra D."/>
            <person name="Mukherjee M."/>
            <person name="Park G."/>
            <person name="Park J."/>
            <person name="Park S.Y."/>
            <person name="Proctor R.H."/>
            <person name="Regev A."/>
            <person name="Ruiz-Roldan M.C."/>
            <person name="Sain D."/>
            <person name="Sakthikumar S."/>
            <person name="Sykes S."/>
            <person name="Schwartz D.C."/>
            <person name="Turgeon B.G."/>
            <person name="Wapinski I."/>
            <person name="Yoder O."/>
            <person name="Young S."/>
            <person name="Zeng Q."/>
            <person name="Zhou S."/>
            <person name="Galagan J."/>
            <person name="Cuomo C.A."/>
            <person name="Kistler H.C."/>
            <person name="Rep M."/>
        </authorList>
    </citation>
    <scope>NUCLEOTIDE SEQUENCE [LARGE SCALE GENOMIC DNA]</scope>
    <source>
        <strain evidence="1">4287</strain>
    </source>
</reference>
<name>A0A0J9V5G3_FUSO4</name>
<reference evidence="1" key="1">
    <citation type="submission" date="2007-04" db="EMBL/GenBank/DDBJ databases">
        <authorList>
            <consortium name="The Broad Institute Genome Sequencing Platform"/>
            <person name="Birren B."/>
            <person name="Lander E."/>
            <person name="Galagan J."/>
            <person name="Nusbaum C."/>
            <person name="Devon K."/>
            <person name="Ma L.-J."/>
            <person name="Jaffe D."/>
            <person name="Butler J."/>
            <person name="Alvarez P."/>
            <person name="Gnerre S."/>
            <person name="Grabherr M."/>
            <person name="Kleber M."/>
            <person name="Mauceli E."/>
            <person name="Brockman W."/>
            <person name="MacCallum I.A."/>
            <person name="Young S."/>
            <person name="LaButti K."/>
            <person name="DeCaprio D."/>
            <person name="Crawford M."/>
            <person name="Koehrsen M."/>
            <person name="Engels R."/>
            <person name="Montgomery P."/>
            <person name="Pearson M."/>
            <person name="Howarth C."/>
            <person name="Larson L."/>
            <person name="White J."/>
            <person name="O'Leary S."/>
            <person name="Kodira C."/>
            <person name="Zeng Q."/>
            <person name="Yandava C."/>
            <person name="Alvarado L."/>
            <person name="Kistler C."/>
            <person name="Shim W.-B."/>
            <person name="Kang S."/>
            <person name="Woloshuk C."/>
        </authorList>
    </citation>
    <scope>NUCLEOTIDE SEQUENCE</scope>
    <source>
        <strain evidence="1">4287</strain>
    </source>
</reference>
<dbReference type="EMBL" id="DS231704">
    <property type="protein sequence ID" value="KNB06480.1"/>
    <property type="molecule type" value="Genomic_DNA"/>
</dbReference>